<keyword evidence="2" id="KW-1185">Reference proteome</keyword>
<evidence type="ECO:0000313" key="2">
    <source>
        <dbReference type="Proteomes" id="UP001280121"/>
    </source>
</evidence>
<organism evidence="1 2">
    <name type="scientific">Dipteronia dyeriana</name>
    <dbReference type="NCBI Taxonomy" id="168575"/>
    <lineage>
        <taxon>Eukaryota</taxon>
        <taxon>Viridiplantae</taxon>
        <taxon>Streptophyta</taxon>
        <taxon>Embryophyta</taxon>
        <taxon>Tracheophyta</taxon>
        <taxon>Spermatophyta</taxon>
        <taxon>Magnoliopsida</taxon>
        <taxon>eudicotyledons</taxon>
        <taxon>Gunneridae</taxon>
        <taxon>Pentapetalae</taxon>
        <taxon>rosids</taxon>
        <taxon>malvids</taxon>
        <taxon>Sapindales</taxon>
        <taxon>Sapindaceae</taxon>
        <taxon>Hippocastanoideae</taxon>
        <taxon>Acereae</taxon>
        <taxon>Dipteronia</taxon>
    </lineage>
</organism>
<accession>A0AAD9X6R0</accession>
<sequence>MITWPLYTAKNERNNIDRGAQGLCSVEGLMTERIVEWQEIEMMVRKVMLDIERQGAKNRVEELKTYTVRMRLVRWIGLHYF</sequence>
<gene>
    <name evidence="1" type="ORF">Ddye_013736</name>
</gene>
<name>A0AAD9X6R0_9ROSI</name>
<comment type="caution">
    <text evidence="1">The sequence shown here is derived from an EMBL/GenBank/DDBJ whole genome shotgun (WGS) entry which is preliminary data.</text>
</comment>
<proteinExistence type="predicted"/>
<protein>
    <submittedName>
        <fullName evidence="1">Uncharacterized protein</fullName>
    </submittedName>
</protein>
<dbReference type="EMBL" id="JANJYI010000004">
    <property type="protein sequence ID" value="KAK2653880.1"/>
    <property type="molecule type" value="Genomic_DNA"/>
</dbReference>
<reference evidence="1" key="1">
    <citation type="journal article" date="2023" name="Plant J.">
        <title>Genome sequences and population genomics provide insights into the demographic history, inbreeding, and mutation load of two 'living fossil' tree species of Dipteronia.</title>
        <authorList>
            <person name="Feng Y."/>
            <person name="Comes H.P."/>
            <person name="Chen J."/>
            <person name="Zhu S."/>
            <person name="Lu R."/>
            <person name="Zhang X."/>
            <person name="Li P."/>
            <person name="Qiu J."/>
            <person name="Olsen K.M."/>
            <person name="Qiu Y."/>
        </authorList>
    </citation>
    <scope>NUCLEOTIDE SEQUENCE</scope>
    <source>
        <strain evidence="1">KIB01</strain>
    </source>
</reference>
<dbReference type="AlphaFoldDB" id="A0AAD9X6R0"/>
<dbReference type="Proteomes" id="UP001280121">
    <property type="component" value="Unassembled WGS sequence"/>
</dbReference>
<evidence type="ECO:0000313" key="1">
    <source>
        <dbReference type="EMBL" id="KAK2653880.1"/>
    </source>
</evidence>